<dbReference type="EMBL" id="KK100329">
    <property type="protein sequence ID" value="KIZ06797.1"/>
    <property type="molecule type" value="Genomic_DNA"/>
</dbReference>
<dbReference type="GeneID" id="25728801"/>
<dbReference type="InterPro" id="IPR052298">
    <property type="entry name" value="ZMYND10"/>
</dbReference>
<organism evidence="1 2">
    <name type="scientific">Monoraphidium neglectum</name>
    <dbReference type="NCBI Taxonomy" id="145388"/>
    <lineage>
        <taxon>Eukaryota</taxon>
        <taxon>Viridiplantae</taxon>
        <taxon>Chlorophyta</taxon>
        <taxon>core chlorophytes</taxon>
        <taxon>Chlorophyceae</taxon>
        <taxon>CS clade</taxon>
        <taxon>Sphaeropleales</taxon>
        <taxon>Selenastraceae</taxon>
        <taxon>Monoraphidium</taxon>
    </lineage>
</organism>
<dbReference type="KEGG" id="mng:MNEG_1153"/>
<name>A0A0D2N333_9CHLO</name>
<dbReference type="PANTHER" id="PTHR13244:SF7">
    <property type="entry name" value="ZINC FINGER MYND DOMAIN-CONTAINING PROTEIN 10"/>
    <property type="match status" value="1"/>
</dbReference>
<dbReference type="PANTHER" id="PTHR13244">
    <property type="entry name" value="ZINC FINGER MYND DOMAIN CONTAINING PROTEIN 10"/>
    <property type="match status" value="1"/>
</dbReference>
<gene>
    <name evidence="1" type="ORF">MNEG_1153</name>
</gene>
<evidence type="ECO:0000313" key="1">
    <source>
        <dbReference type="EMBL" id="KIZ06797.1"/>
    </source>
</evidence>
<accession>A0A0D2N333</accession>
<dbReference type="OrthoDB" id="432970at2759"/>
<proteinExistence type="predicted"/>
<sequence>MEALVSHGKVDVLIHSLLVAEAWRERVFPLLREHLARRVDSAISWSLLFHETALANLLEVALFHRCACEAASEDMLLELADWAYRKLTYLNTDAHKHSADTAKDRSARQLLDLGPEEHLDEQLGEVTWGAGMCGLTIMRYLAEHLGSLPLGVMARLVSANDTIMALMPLVAQPPWARTHKGKMERYIQGYWQVVEPADRLQLALPDAQVWLALHNLLLEPACRAKYDPDEYRREALQKLRRHMHEPLLDQLPVLKDLQRLLDEMAVGADSGAHDTRLGSSGDGADQGISYRAGGGGARNGRQAAHLILEQVPTAREAITRGRDWPALAAHIRERWLGDEARRLARKRAEHMLKSFEFMCSLEPEGKQRGSRSCSQDGLALQLRLKRAAKPVERDPVAGVWYVYHPVGGAITMRVKQADRVGGGGV</sequence>
<evidence type="ECO:0008006" key="3">
    <source>
        <dbReference type="Google" id="ProtNLM"/>
    </source>
</evidence>
<protein>
    <recommendedName>
        <fullName evidence="3">Zinc finger MYND domain-containing protein 10</fullName>
    </recommendedName>
</protein>
<evidence type="ECO:0000313" key="2">
    <source>
        <dbReference type="Proteomes" id="UP000054498"/>
    </source>
</evidence>
<dbReference type="GO" id="GO:0005737">
    <property type="term" value="C:cytoplasm"/>
    <property type="evidence" value="ECO:0007669"/>
    <property type="project" value="TreeGrafter"/>
</dbReference>
<dbReference type="RefSeq" id="XP_013905816.1">
    <property type="nucleotide sequence ID" value="XM_014050362.1"/>
</dbReference>
<dbReference type="AlphaFoldDB" id="A0A0D2N333"/>
<keyword evidence="2" id="KW-1185">Reference proteome</keyword>
<dbReference type="STRING" id="145388.A0A0D2N333"/>
<dbReference type="Proteomes" id="UP000054498">
    <property type="component" value="Unassembled WGS sequence"/>
</dbReference>
<reference evidence="1 2" key="1">
    <citation type="journal article" date="2013" name="BMC Genomics">
        <title>Reconstruction of the lipid metabolism for the microalga Monoraphidium neglectum from its genome sequence reveals characteristics suitable for biofuel production.</title>
        <authorList>
            <person name="Bogen C."/>
            <person name="Al-Dilaimi A."/>
            <person name="Albersmeier A."/>
            <person name="Wichmann J."/>
            <person name="Grundmann M."/>
            <person name="Rupp O."/>
            <person name="Lauersen K.J."/>
            <person name="Blifernez-Klassen O."/>
            <person name="Kalinowski J."/>
            <person name="Goesmann A."/>
            <person name="Mussgnug J.H."/>
            <person name="Kruse O."/>
        </authorList>
    </citation>
    <scope>NUCLEOTIDE SEQUENCE [LARGE SCALE GENOMIC DNA]</scope>
    <source>
        <strain evidence="1 2">SAG 48.87</strain>
    </source>
</reference>